<dbReference type="SUPFAM" id="SSF110296">
    <property type="entry name" value="Oligoxyloglucan reducing end-specific cellobiohydrolase"/>
    <property type="match status" value="1"/>
</dbReference>
<protein>
    <submittedName>
        <fullName evidence="2">T9SS type A sorting domain-containing protein</fullName>
    </submittedName>
</protein>
<dbReference type="InterPro" id="IPR026444">
    <property type="entry name" value="Secre_tail"/>
</dbReference>
<dbReference type="PANTHER" id="PTHR47199">
    <property type="entry name" value="PHOTOSYSTEM II STABILITY/ASSEMBLY FACTOR HCF136, CHLOROPLASTIC"/>
    <property type="match status" value="1"/>
</dbReference>
<evidence type="ECO:0000313" key="2">
    <source>
        <dbReference type="EMBL" id="HFI91084.1"/>
    </source>
</evidence>
<name>A0A7V3E7C4_9BACT</name>
<gene>
    <name evidence="2" type="ORF">ENS31_06055</name>
</gene>
<organism evidence="2">
    <name type="scientific">Ignavibacterium album</name>
    <dbReference type="NCBI Taxonomy" id="591197"/>
    <lineage>
        <taxon>Bacteria</taxon>
        <taxon>Pseudomonadati</taxon>
        <taxon>Ignavibacteriota</taxon>
        <taxon>Ignavibacteria</taxon>
        <taxon>Ignavibacteriales</taxon>
        <taxon>Ignavibacteriaceae</taxon>
        <taxon>Ignavibacterium</taxon>
    </lineage>
</organism>
<sequence length="433" mass="48790">MLKVVTVINIIIATSVFPQTNEWTIIQTPVSSNLKNIYAIDSSHIWVAGDSGYILFTGDLGDSWSVQNYHPDFKITDIFFLNTNEGWAIANGIEDQINVTNYILITTDGGLSWQSKRFRPDNVNLYTICFLNSNKGIIGGDNNIFAITFNGGDEWIALERDTATFSHFPVRKIRFINDSVGFAVGGIYDRGGIIWHCTDSGLNWVTDSAYADPFFDMTFAGENTIVALASDIERSFPSAVFKSSDLGNSWFHKEIPFYGVSNGIDNRTLSEIWGTFEKEFIVSYDQGESWQTFSTPDSITVFDIAFTDSMHGFSVGQDGKFLIYRPLISNVESEPVLNNDYFIVYQNYPNPFNSSTNIRLEVLEDDYVEISIYNSLGEKLFSLLKGSVARGMIEIKFDAKDLASGIYFYVLESSKKSFLPETTRLINKMILLR</sequence>
<comment type="caution">
    <text evidence="2">The sequence shown here is derived from an EMBL/GenBank/DDBJ whole genome shotgun (WGS) entry which is preliminary data.</text>
</comment>
<feature type="domain" description="Secretion system C-terminal sorting" evidence="1">
    <location>
        <begin position="348"/>
        <end position="417"/>
    </location>
</feature>
<proteinExistence type="predicted"/>
<accession>A0A7V3E7C4</accession>
<dbReference type="Gene3D" id="2.130.10.10">
    <property type="entry name" value="YVTN repeat-like/Quinoprotein amine dehydrogenase"/>
    <property type="match status" value="1"/>
</dbReference>
<dbReference type="InterPro" id="IPR015943">
    <property type="entry name" value="WD40/YVTN_repeat-like_dom_sf"/>
</dbReference>
<reference evidence="2" key="1">
    <citation type="journal article" date="2020" name="mSystems">
        <title>Genome- and Community-Level Interaction Insights into Carbon Utilization and Element Cycling Functions of Hydrothermarchaeota in Hydrothermal Sediment.</title>
        <authorList>
            <person name="Zhou Z."/>
            <person name="Liu Y."/>
            <person name="Xu W."/>
            <person name="Pan J."/>
            <person name="Luo Z.H."/>
            <person name="Li M."/>
        </authorList>
    </citation>
    <scope>NUCLEOTIDE SEQUENCE [LARGE SCALE GENOMIC DNA]</scope>
    <source>
        <strain evidence="2">SpSt-479</strain>
    </source>
</reference>
<dbReference type="Pfam" id="PF18962">
    <property type="entry name" value="Por_Secre_tail"/>
    <property type="match status" value="1"/>
</dbReference>
<dbReference type="NCBIfam" id="TIGR04183">
    <property type="entry name" value="Por_Secre_tail"/>
    <property type="match status" value="1"/>
</dbReference>
<dbReference type="PANTHER" id="PTHR47199:SF2">
    <property type="entry name" value="PHOTOSYSTEM II STABILITY_ASSEMBLY FACTOR HCF136, CHLOROPLASTIC"/>
    <property type="match status" value="1"/>
</dbReference>
<dbReference type="AlphaFoldDB" id="A0A7V3E7C4"/>
<dbReference type="EMBL" id="DSUJ01000008">
    <property type="protein sequence ID" value="HFI91084.1"/>
    <property type="molecule type" value="Genomic_DNA"/>
</dbReference>
<evidence type="ECO:0000259" key="1">
    <source>
        <dbReference type="Pfam" id="PF18962"/>
    </source>
</evidence>